<evidence type="ECO:0000313" key="1">
    <source>
        <dbReference type="EMBL" id="MBF4692632.1"/>
    </source>
</evidence>
<evidence type="ECO:0000313" key="2">
    <source>
        <dbReference type="Proteomes" id="UP000614200"/>
    </source>
</evidence>
<sequence length="75" mass="8452">MSMQFYCAPKRFSLTLFEVEHSSAQLSAQILLHITTFGALLNAPKRLSLTLFEVEHSSAQLSAQILLFKIVLKWG</sequence>
<dbReference type="EMBL" id="JADKNH010000003">
    <property type="protein sequence ID" value="MBF4692632.1"/>
    <property type="molecule type" value="Genomic_DNA"/>
</dbReference>
<dbReference type="Proteomes" id="UP000614200">
    <property type="component" value="Unassembled WGS sequence"/>
</dbReference>
<gene>
    <name evidence="1" type="ORF">ISU02_05860</name>
</gene>
<reference evidence="1 2" key="1">
    <citation type="submission" date="2020-11" db="EMBL/GenBank/DDBJ databases">
        <title>Fusibacter basophilias sp. nov.</title>
        <authorList>
            <person name="Qiu D."/>
        </authorList>
    </citation>
    <scope>NUCLEOTIDE SEQUENCE [LARGE SCALE GENOMIC DNA]</scope>
    <source>
        <strain evidence="1 2">Q10-2</strain>
    </source>
</reference>
<proteinExistence type="predicted"/>
<keyword evidence="2" id="KW-1185">Reference proteome</keyword>
<protein>
    <submittedName>
        <fullName evidence="1">Uncharacterized protein</fullName>
    </submittedName>
</protein>
<accession>A0ABR9ZQ89</accession>
<organism evidence="1 2">
    <name type="scientific">Fusibacter ferrireducens</name>
    <dbReference type="NCBI Taxonomy" id="2785058"/>
    <lineage>
        <taxon>Bacteria</taxon>
        <taxon>Bacillati</taxon>
        <taxon>Bacillota</taxon>
        <taxon>Clostridia</taxon>
        <taxon>Eubacteriales</taxon>
        <taxon>Eubacteriales Family XII. Incertae Sedis</taxon>
        <taxon>Fusibacter</taxon>
    </lineage>
</organism>
<name>A0ABR9ZQ89_9FIRM</name>
<comment type="caution">
    <text evidence="1">The sequence shown here is derived from an EMBL/GenBank/DDBJ whole genome shotgun (WGS) entry which is preliminary data.</text>
</comment>